<proteinExistence type="predicted"/>
<sequence>MMFVSLISQNIVDELVIIGYIELSIAMWRPTTVLISRSFALSVLVLKNGGKGVLDCCLQRFLKVQLFSLRMPKRTYELESVEINNDLAVNKR</sequence>
<protein>
    <submittedName>
        <fullName evidence="1">Uncharacterized protein</fullName>
    </submittedName>
</protein>
<reference evidence="1" key="1">
    <citation type="submission" date="2019-12" db="EMBL/GenBank/DDBJ databases">
        <title>Genome sequencing and annotation of Brassica cretica.</title>
        <authorList>
            <person name="Studholme D.J."/>
            <person name="Sarris P.F."/>
        </authorList>
    </citation>
    <scope>NUCLEOTIDE SEQUENCE</scope>
    <source>
        <strain evidence="1">PFS-102/07</strain>
        <tissue evidence="1">Leaf</tissue>
    </source>
</reference>
<name>A0A8S9LGG6_BRACR</name>
<comment type="caution">
    <text evidence="1">The sequence shown here is derived from an EMBL/GenBank/DDBJ whole genome shotgun (WGS) entry which is preliminary data.</text>
</comment>
<gene>
    <name evidence="1" type="ORF">F2Q70_00026721</name>
</gene>
<dbReference type="AlphaFoldDB" id="A0A8S9LGG6"/>
<dbReference type="EMBL" id="QGKY02000094">
    <property type="protein sequence ID" value="KAF2604513.1"/>
    <property type="molecule type" value="Genomic_DNA"/>
</dbReference>
<accession>A0A8S9LGG6</accession>
<organism evidence="1">
    <name type="scientific">Brassica cretica</name>
    <name type="common">Mustard</name>
    <dbReference type="NCBI Taxonomy" id="69181"/>
    <lineage>
        <taxon>Eukaryota</taxon>
        <taxon>Viridiplantae</taxon>
        <taxon>Streptophyta</taxon>
        <taxon>Embryophyta</taxon>
        <taxon>Tracheophyta</taxon>
        <taxon>Spermatophyta</taxon>
        <taxon>Magnoliopsida</taxon>
        <taxon>eudicotyledons</taxon>
        <taxon>Gunneridae</taxon>
        <taxon>Pentapetalae</taxon>
        <taxon>rosids</taxon>
        <taxon>malvids</taxon>
        <taxon>Brassicales</taxon>
        <taxon>Brassicaceae</taxon>
        <taxon>Brassiceae</taxon>
        <taxon>Brassica</taxon>
    </lineage>
</organism>
<evidence type="ECO:0000313" key="1">
    <source>
        <dbReference type="EMBL" id="KAF2604513.1"/>
    </source>
</evidence>